<keyword evidence="1" id="KW-1133">Transmembrane helix</keyword>
<accession>A0ABT4S1N2</accession>
<comment type="caution">
    <text evidence="2">The sequence shown here is derived from an EMBL/GenBank/DDBJ whole genome shotgun (WGS) entry which is preliminary data.</text>
</comment>
<proteinExistence type="predicted"/>
<feature type="transmembrane region" description="Helical" evidence="1">
    <location>
        <begin position="27"/>
        <end position="46"/>
    </location>
</feature>
<dbReference type="InterPro" id="IPR058207">
    <property type="entry name" value="PID_CTERM"/>
</dbReference>
<keyword evidence="3" id="KW-1185">Reference proteome</keyword>
<organism evidence="2 3">
    <name type="scientific">Mesoflavibacter profundi</name>
    <dbReference type="NCBI Taxonomy" id="2708110"/>
    <lineage>
        <taxon>Bacteria</taxon>
        <taxon>Pseudomonadati</taxon>
        <taxon>Bacteroidota</taxon>
        <taxon>Flavobacteriia</taxon>
        <taxon>Flavobacteriales</taxon>
        <taxon>Flavobacteriaceae</taxon>
        <taxon>Mesoflavibacter</taxon>
    </lineage>
</organism>
<keyword evidence="1" id="KW-0812">Transmembrane</keyword>
<keyword evidence="1" id="KW-0472">Membrane</keyword>
<protein>
    <recommendedName>
        <fullName evidence="4">Signal peptidase</fullName>
    </recommendedName>
</protein>
<evidence type="ECO:0000313" key="3">
    <source>
        <dbReference type="Proteomes" id="UP001149142"/>
    </source>
</evidence>
<evidence type="ECO:0008006" key="4">
    <source>
        <dbReference type="Google" id="ProtNLM"/>
    </source>
</evidence>
<dbReference type="EMBL" id="JAPFGC010000002">
    <property type="protein sequence ID" value="MDA0177978.1"/>
    <property type="molecule type" value="Genomic_DNA"/>
</dbReference>
<gene>
    <name evidence="2" type="ORF">OOZ35_10795</name>
</gene>
<dbReference type="Proteomes" id="UP001149142">
    <property type="component" value="Unassembled WGS sequence"/>
</dbReference>
<sequence>MFFSLITIAQGVNVPPPPPPQPPPPGLPIDSGIAVLFVVALVFGVYKAIKISKKLKA</sequence>
<dbReference type="RefSeq" id="WP_223878879.1">
    <property type="nucleotide sequence ID" value="NZ_CAXQEU010000044.1"/>
</dbReference>
<evidence type="ECO:0000256" key="1">
    <source>
        <dbReference type="SAM" id="Phobius"/>
    </source>
</evidence>
<evidence type="ECO:0000313" key="2">
    <source>
        <dbReference type="EMBL" id="MDA0177978.1"/>
    </source>
</evidence>
<reference evidence="2" key="1">
    <citation type="submission" date="2022-11" db="EMBL/GenBank/DDBJ databases">
        <title>Refractory cell wall polysaccharides provide important carbon source for microbial heterotrophs in the hadal ocean.</title>
        <authorList>
            <person name="Zhu X."/>
        </authorList>
    </citation>
    <scope>NUCLEOTIDE SEQUENCE</scope>
    <source>
        <strain evidence="2">MTRN7</strain>
    </source>
</reference>
<dbReference type="NCBIfam" id="NF046080">
    <property type="entry name" value="PID_CTERM"/>
    <property type="match status" value="1"/>
</dbReference>
<name>A0ABT4S1N2_9FLAO</name>